<evidence type="ECO:0000313" key="7">
    <source>
        <dbReference type="EMBL" id="KOO29142.1"/>
    </source>
</evidence>
<gene>
    <name evidence="7" type="ORF">Ctob_008791</name>
</gene>
<dbReference type="Proteomes" id="UP000037460">
    <property type="component" value="Unassembled WGS sequence"/>
</dbReference>
<accession>A0A0M0JS57</accession>
<dbReference type="OrthoDB" id="203347at2759"/>
<evidence type="ECO:0000256" key="4">
    <source>
        <dbReference type="ARBA" id="ARBA00023136"/>
    </source>
</evidence>
<protein>
    <recommendedName>
        <fullName evidence="5">Photosystem II 12 kDa extrinsic protein</fullName>
    </recommendedName>
</protein>
<feature type="signal peptide" evidence="6">
    <location>
        <begin position="1"/>
        <end position="26"/>
    </location>
</feature>
<dbReference type="GO" id="GO:0042549">
    <property type="term" value="P:photosystem II stabilization"/>
    <property type="evidence" value="ECO:0007669"/>
    <property type="project" value="InterPro"/>
</dbReference>
<evidence type="ECO:0000256" key="1">
    <source>
        <dbReference type="ARBA" id="ARBA00004170"/>
    </source>
</evidence>
<dbReference type="SUPFAM" id="SSF81585">
    <property type="entry name" value="PsbU/PolX domain-like"/>
    <property type="match status" value="1"/>
</dbReference>
<keyword evidence="3" id="KW-0793">Thylakoid</keyword>
<dbReference type="InterPro" id="IPR010527">
    <property type="entry name" value="PSII_PsbU"/>
</dbReference>
<dbReference type="AlphaFoldDB" id="A0A0M0JS57"/>
<comment type="similarity">
    <text evidence="2">Belongs to the PsbU family.</text>
</comment>
<dbReference type="GO" id="GO:0019898">
    <property type="term" value="C:extrinsic component of membrane"/>
    <property type="evidence" value="ECO:0007669"/>
    <property type="project" value="InterPro"/>
</dbReference>
<comment type="subcellular location">
    <subcellularLocation>
        <location evidence="1">Membrane</location>
        <topology evidence="1">Peripheral membrane protein</topology>
    </subcellularLocation>
</comment>
<reference evidence="8" key="1">
    <citation type="journal article" date="2015" name="PLoS Genet.">
        <title>Genome Sequence and Transcriptome Analyses of Chrysochromulina tobin: Metabolic Tools for Enhanced Algal Fitness in the Prominent Order Prymnesiales (Haptophyceae).</title>
        <authorList>
            <person name="Hovde B.T."/>
            <person name="Deodato C.R."/>
            <person name="Hunsperger H.M."/>
            <person name="Ryken S.A."/>
            <person name="Yost W."/>
            <person name="Jha R.K."/>
            <person name="Patterson J."/>
            <person name="Monnat R.J. Jr."/>
            <person name="Barlow S.B."/>
            <person name="Starkenburg S.R."/>
            <person name="Cattolico R.A."/>
        </authorList>
    </citation>
    <scope>NUCLEOTIDE SEQUENCE</scope>
    <source>
        <strain evidence="8">CCMP291</strain>
    </source>
</reference>
<dbReference type="Gene3D" id="1.10.150.320">
    <property type="entry name" value="Photosystem II 12 kDa extrinsic protein"/>
    <property type="match status" value="1"/>
</dbReference>
<evidence type="ECO:0000256" key="5">
    <source>
        <dbReference type="ARBA" id="ARBA00043089"/>
    </source>
</evidence>
<proteinExistence type="inferred from homology"/>
<organism evidence="7 8">
    <name type="scientific">Chrysochromulina tobinii</name>
    <dbReference type="NCBI Taxonomy" id="1460289"/>
    <lineage>
        <taxon>Eukaryota</taxon>
        <taxon>Haptista</taxon>
        <taxon>Haptophyta</taxon>
        <taxon>Prymnesiophyceae</taxon>
        <taxon>Prymnesiales</taxon>
        <taxon>Chrysochromulinaceae</taxon>
        <taxon>Chrysochromulina</taxon>
    </lineage>
</organism>
<evidence type="ECO:0000256" key="6">
    <source>
        <dbReference type="SAM" id="SignalP"/>
    </source>
</evidence>
<dbReference type="EMBL" id="JWZX01002456">
    <property type="protein sequence ID" value="KOO29142.1"/>
    <property type="molecule type" value="Genomic_DNA"/>
</dbReference>
<dbReference type="Pfam" id="PF06514">
    <property type="entry name" value="PsbU"/>
    <property type="match status" value="1"/>
</dbReference>
<dbReference type="GO" id="GO:0015979">
    <property type="term" value="P:photosynthesis"/>
    <property type="evidence" value="ECO:0007669"/>
    <property type="project" value="InterPro"/>
</dbReference>
<keyword evidence="8" id="KW-1185">Reference proteome</keyword>
<evidence type="ECO:0000313" key="8">
    <source>
        <dbReference type="Proteomes" id="UP000037460"/>
    </source>
</evidence>
<feature type="chain" id="PRO_5005602029" description="Photosystem II 12 kDa extrinsic protein" evidence="6">
    <location>
        <begin position="27"/>
        <end position="167"/>
    </location>
</feature>
<keyword evidence="4" id="KW-0472">Membrane</keyword>
<evidence type="ECO:0000256" key="2">
    <source>
        <dbReference type="ARBA" id="ARBA00010827"/>
    </source>
</evidence>
<sequence>MEQSQRPRSSPCKMLSAVALLCSTSAFAPTTMRAAVQTRAASPSMSMEEPVARRELLSKVLGVSALLGAAAANAEIDYAGVGYLGGASIIDVNNANIRVYQKLPGVYPNAAGKIVSNAPYKSKEELYTKAKLTGPEAAAVKKYDAKFIFLEPRPEYIIDNINNGLYR</sequence>
<name>A0A0M0JS57_9EUKA</name>
<comment type="caution">
    <text evidence="7">The sequence shown here is derived from an EMBL/GenBank/DDBJ whole genome shotgun (WGS) entry which is preliminary data.</text>
</comment>
<evidence type="ECO:0000256" key="3">
    <source>
        <dbReference type="ARBA" id="ARBA00023078"/>
    </source>
</evidence>
<dbReference type="GO" id="GO:0009523">
    <property type="term" value="C:photosystem II"/>
    <property type="evidence" value="ECO:0007669"/>
    <property type="project" value="InterPro"/>
</dbReference>
<keyword evidence="6" id="KW-0732">Signal</keyword>